<sequence length="314" mass="35865">MTTLEWSLLVLLFLTVLFGLLGVFEAFATRKFLKQLNKQMKPLYRDDSDKQKGLVGRLGERFNKSDYGKELENTLKASNLNISPFHWMLLYILAWLVLSYLALQLLGLKFPYQFLIAYGVLKFSLKQWLKARQSKLAQSVNHQLPEVCRLFGSSIRAGLSIQQSIEMIAKEMKKPAGDLYKTMSSELKIGTPLSIVLERMNERVNSKDVHLMNHTILIQQRAGGQLSQALDHLAKTLEERERINQELKNNTTESRYIALTLSLMPVFIIMIFNMVFEGFLMPLFTLPGMILFGVVILLIGIGLLLIRQVANIKV</sequence>
<evidence type="ECO:0000256" key="7">
    <source>
        <dbReference type="SAM" id="Phobius"/>
    </source>
</evidence>
<comment type="subcellular location">
    <subcellularLocation>
        <location evidence="1">Cell membrane</location>
        <topology evidence="1">Multi-pass membrane protein</topology>
    </subcellularLocation>
</comment>
<proteinExistence type="predicted"/>
<keyword evidence="3 7" id="KW-0812">Transmembrane</keyword>
<keyword evidence="5 7" id="KW-0472">Membrane</keyword>
<organism evidence="9 10">
    <name type="scientific">Ammoniphilus resinae</name>
    <dbReference type="NCBI Taxonomy" id="861532"/>
    <lineage>
        <taxon>Bacteria</taxon>
        <taxon>Bacillati</taxon>
        <taxon>Bacillota</taxon>
        <taxon>Bacilli</taxon>
        <taxon>Bacillales</taxon>
        <taxon>Paenibacillaceae</taxon>
        <taxon>Aneurinibacillus group</taxon>
        <taxon>Ammoniphilus</taxon>
    </lineage>
</organism>
<dbReference type="Pfam" id="PF00482">
    <property type="entry name" value="T2SSF"/>
    <property type="match status" value="1"/>
</dbReference>
<dbReference type="InterPro" id="IPR018076">
    <property type="entry name" value="T2SS_GspF_dom"/>
</dbReference>
<feature type="transmembrane region" description="Helical" evidence="7">
    <location>
        <begin position="288"/>
        <end position="306"/>
    </location>
</feature>
<dbReference type="PANTHER" id="PTHR35007">
    <property type="entry name" value="INTEGRAL MEMBRANE PROTEIN-RELATED"/>
    <property type="match status" value="1"/>
</dbReference>
<keyword evidence="4 7" id="KW-1133">Transmembrane helix</keyword>
<evidence type="ECO:0000259" key="8">
    <source>
        <dbReference type="Pfam" id="PF00482"/>
    </source>
</evidence>
<feature type="transmembrane region" description="Helical" evidence="7">
    <location>
        <begin position="85"/>
        <end position="106"/>
    </location>
</feature>
<evidence type="ECO:0000256" key="1">
    <source>
        <dbReference type="ARBA" id="ARBA00004651"/>
    </source>
</evidence>
<feature type="transmembrane region" description="Helical" evidence="7">
    <location>
        <begin position="6"/>
        <end position="28"/>
    </location>
</feature>
<feature type="transmembrane region" description="Helical" evidence="7">
    <location>
        <begin position="256"/>
        <end position="276"/>
    </location>
</feature>
<evidence type="ECO:0000313" key="9">
    <source>
        <dbReference type="EMBL" id="MBP1930694.1"/>
    </source>
</evidence>
<protein>
    <submittedName>
        <fullName evidence="9">Tight adherence protein B</fullName>
    </submittedName>
</protein>
<evidence type="ECO:0000256" key="2">
    <source>
        <dbReference type="ARBA" id="ARBA00022475"/>
    </source>
</evidence>
<accession>A0ABS4GKE4</accession>
<name>A0ABS4GKE4_9BACL</name>
<dbReference type="RefSeq" id="WP_209808769.1">
    <property type="nucleotide sequence ID" value="NZ_JAGGKT010000001.1"/>
</dbReference>
<evidence type="ECO:0000256" key="4">
    <source>
        <dbReference type="ARBA" id="ARBA00022989"/>
    </source>
</evidence>
<evidence type="ECO:0000313" key="10">
    <source>
        <dbReference type="Proteomes" id="UP001519343"/>
    </source>
</evidence>
<keyword evidence="2" id="KW-1003">Cell membrane</keyword>
<dbReference type="PANTHER" id="PTHR35007:SF1">
    <property type="entry name" value="PILUS ASSEMBLY PROTEIN"/>
    <property type="match status" value="1"/>
</dbReference>
<keyword evidence="10" id="KW-1185">Reference proteome</keyword>
<evidence type="ECO:0000256" key="3">
    <source>
        <dbReference type="ARBA" id="ARBA00022692"/>
    </source>
</evidence>
<keyword evidence="6" id="KW-0175">Coiled coil</keyword>
<reference evidence="9 10" key="1">
    <citation type="submission" date="2021-03" db="EMBL/GenBank/DDBJ databases">
        <title>Genomic Encyclopedia of Type Strains, Phase IV (KMG-IV): sequencing the most valuable type-strain genomes for metagenomic binning, comparative biology and taxonomic classification.</title>
        <authorList>
            <person name="Goeker M."/>
        </authorList>
    </citation>
    <scope>NUCLEOTIDE SEQUENCE [LARGE SCALE GENOMIC DNA]</scope>
    <source>
        <strain evidence="9 10">DSM 24738</strain>
    </source>
</reference>
<dbReference type="InterPro" id="IPR042094">
    <property type="entry name" value="T2SS_GspF_sf"/>
</dbReference>
<feature type="domain" description="Type II secretion system protein GspF" evidence="8">
    <location>
        <begin position="148"/>
        <end position="271"/>
    </location>
</feature>
<gene>
    <name evidence="9" type="ORF">J2Z37_000681</name>
</gene>
<evidence type="ECO:0000256" key="5">
    <source>
        <dbReference type="ARBA" id="ARBA00023136"/>
    </source>
</evidence>
<dbReference type="Proteomes" id="UP001519343">
    <property type="component" value="Unassembled WGS sequence"/>
</dbReference>
<dbReference type="Gene3D" id="1.20.81.30">
    <property type="entry name" value="Type II secretion system (T2SS), domain F"/>
    <property type="match status" value="1"/>
</dbReference>
<feature type="coiled-coil region" evidence="6">
    <location>
        <begin position="226"/>
        <end position="253"/>
    </location>
</feature>
<dbReference type="EMBL" id="JAGGKT010000001">
    <property type="protein sequence ID" value="MBP1930694.1"/>
    <property type="molecule type" value="Genomic_DNA"/>
</dbReference>
<comment type="caution">
    <text evidence="9">The sequence shown here is derived from an EMBL/GenBank/DDBJ whole genome shotgun (WGS) entry which is preliminary data.</text>
</comment>
<evidence type="ECO:0000256" key="6">
    <source>
        <dbReference type="SAM" id="Coils"/>
    </source>
</evidence>